<name>A0ABY4X464_9SPHN</name>
<comment type="subcellular location">
    <subcellularLocation>
        <location evidence="1">Membrane</location>
        <topology evidence="1">Multi-pass membrane protein</topology>
    </subcellularLocation>
</comment>
<dbReference type="SUPFAM" id="SSF143865">
    <property type="entry name" value="CorA soluble domain-like"/>
    <property type="match status" value="1"/>
</dbReference>
<evidence type="ECO:0000256" key="3">
    <source>
        <dbReference type="ARBA" id="ARBA00022692"/>
    </source>
</evidence>
<dbReference type="SUPFAM" id="SSF144083">
    <property type="entry name" value="Magnesium transport protein CorA, transmembrane region"/>
    <property type="match status" value="1"/>
</dbReference>
<evidence type="ECO:0000256" key="1">
    <source>
        <dbReference type="ARBA" id="ARBA00004141"/>
    </source>
</evidence>
<evidence type="ECO:0000313" key="8">
    <source>
        <dbReference type="EMBL" id="USI71683.1"/>
    </source>
</evidence>
<evidence type="ECO:0000313" key="9">
    <source>
        <dbReference type="Proteomes" id="UP001056937"/>
    </source>
</evidence>
<proteinExistence type="inferred from homology"/>
<reference evidence="8" key="1">
    <citation type="journal article" date="2022" name="Toxins">
        <title>Genomic Analysis of Sphingopyxis sp. USTB-05 for Biodegrading Cyanobacterial Hepatotoxins.</title>
        <authorList>
            <person name="Liu C."/>
            <person name="Xu Q."/>
            <person name="Zhao Z."/>
            <person name="Zhang H."/>
            <person name="Liu X."/>
            <person name="Yin C."/>
            <person name="Liu Y."/>
            <person name="Yan H."/>
        </authorList>
    </citation>
    <scope>NUCLEOTIDE SEQUENCE</scope>
    <source>
        <strain evidence="8">NBD5</strain>
    </source>
</reference>
<evidence type="ECO:0000256" key="6">
    <source>
        <dbReference type="SAM" id="Coils"/>
    </source>
</evidence>
<gene>
    <name evidence="8" type="ORF">LHA26_10110</name>
</gene>
<keyword evidence="3 7" id="KW-0812">Transmembrane</keyword>
<evidence type="ECO:0000256" key="7">
    <source>
        <dbReference type="SAM" id="Phobius"/>
    </source>
</evidence>
<dbReference type="PANTHER" id="PTHR47685:SF1">
    <property type="entry name" value="MAGNESIUM TRANSPORT PROTEIN CORA"/>
    <property type="match status" value="1"/>
</dbReference>
<dbReference type="PANTHER" id="PTHR47685">
    <property type="entry name" value="MAGNESIUM TRANSPORT PROTEIN CORA"/>
    <property type="match status" value="1"/>
</dbReference>
<keyword evidence="9" id="KW-1185">Reference proteome</keyword>
<dbReference type="Gene3D" id="3.30.460.20">
    <property type="entry name" value="CorA soluble domain-like"/>
    <property type="match status" value="1"/>
</dbReference>
<dbReference type="EMBL" id="CP084930">
    <property type="protein sequence ID" value="USI71683.1"/>
    <property type="molecule type" value="Genomic_DNA"/>
</dbReference>
<accession>A0ABY4X464</accession>
<dbReference type="CDD" id="cd12837">
    <property type="entry name" value="EcCorA-like_u1"/>
    <property type="match status" value="1"/>
</dbReference>
<dbReference type="InterPro" id="IPR045863">
    <property type="entry name" value="CorA_TM1_TM2"/>
</dbReference>
<evidence type="ECO:0000256" key="5">
    <source>
        <dbReference type="ARBA" id="ARBA00023136"/>
    </source>
</evidence>
<comment type="similarity">
    <text evidence="2">Belongs to the CorA metal ion transporter (MIT) (TC 1.A.35) family.</text>
</comment>
<dbReference type="RefSeq" id="WP_252165495.1">
    <property type="nucleotide sequence ID" value="NZ_CP084930.1"/>
</dbReference>
<evidence type="ECO:0000256" key="2">
    <source>
        <dbReference type="ARBA" id="ARBA00009765"/>
    </source>
</evidence>
<sequence length="311" mass="34453">MLSLFPKTATLDAACWIDLREPSADEVARVSARLGMALPTRESLAEIEASSRLRADAAGLTMSAPLIGRLGEAVVLVPAGFVLREDVLVTIRFAEIRAFDSVHEALERDHLSGPQEVMIRLLEEIVDRAADRLERVAETLAEASGEIFSEPARGHRLGHETRRLRRLMVKIGRSNEELVRVRHSFLAIARMASFLLDRCEPRLAAGLRDRLKTVAHDVSSLDEFESSLVGRTSMLLDAAVGFISIEQNDVVKLLTVVSTAGVPPVLIAGIYGMNFKVMPELNWTMGYPFALALMVASTVLPVLWFKWRDWL</sequence>
<protein>
    <submittedName>
        <fullName evidence="8">Magnesium transporter CorA family protein</fullName>
    </submittedName>
</protein>
<dbReference type="InterPro" id="IPR050829">
    <property type="entry name" value="CorA_MIT"/>
</dbReference>
<evidence type="ECO:0000256" key="4">
    <source>
        <dbReference type="ARBA" id="ARBA00022989"/>
    </source>
</evidence>
<dbReference type="Gene3D" id="1.20.58.340">
    <property type="entry name" value="Magnesium transport protein CorA, transmembrane region"/>
    <property type="match status" value="2"/>
</dbReference>
<dbReference type="InterPro" id="IPR002523">
    <property type="entry name" value="MgTranspt_CorA/ZnTranspt_ZntB"/>
</dbReference>
<dbReference type="InterPro" id="IPR045861">
    <property type="entry name" value="CorA_cytoplasmic_dom"/>
</dbReference>
<keyword evidence="6" id="KW-0175">Coiled coil</keyword>
<keyword evidence="4 7" id="KW-1133">Transmembrane helix</keyword>
<feature type="transmembrane region" description="Helical" evidence="7">
    <location>
        <begin position="285"/>
        <end position="305"/>
    </location>
</feature>
<keyword evidence="5 7" id="KW-0472">Membrane</keyword>
<dbReference type="Pfam" id="PF01544">
    <property type="entry name" value="CorA"/>
    <property type="match status" value="1"/>
</dbReference>
<organism evidence="8 9">
    <name type="scientific">Sphingomonas morindae</name>
    <dbReference type="NCBI Taxonomy" id="1541170"/>
    <lineage>
        <taxon>Bacteria</taxon>
        <taxon>Pseudomonadati</taxon>
        <taxon>Pseudomonadota</taxon>
        <taxon>Alphaproteobacteria</taxon>
        <taxon>Sphingomonadales</taxon>
        <taxon>Sphingomonadaceae</taxon>
        <taxon>Sphingomonas</taxon>
    </lineage>
</organism>
<dbReference type="Proteomes" id="UP001056937">
    <property type="component" value="Chromosome 1"/>
</dbReference>
<feature type="coiled-coil region" evidence="6">
    <location>
        <begin position="119"/>
        <end position="146"/>
    </location>
</feature>